<evidence type="ECO:0000313" key="8">
    <source>
        <dbReference type="Proteomes" id="UP001632037"/>
    </source>
</evidence>
<evidence type="ECO:0000313" key="7">
    <source>
        <dbReference type="EMBL" id="KAL3667328.1"/>
    </source>
</evidence>
<dbReference type="PANTHER" id="PTHR23507">
    <property type="entry name" value="ZGC:174356"/>
    <property type="match status" value="1"/>
</dbReference>
<dbReference type="InterPro" id="IPR036259">
    <property type="entry name" value="MFS_trans_sf"/>
</dbReference>
<evidence type="ECO:0000256" key="2">
    <source>
        <dbReference type="ARBA" id="ARBA00022692"/>
    </source>
</evidence>
<evidence type="ECO:0000256" key="4">
    <source>
        <dbReference type="ARBA" id="ARBA00023136"/>
    </source>
</evidence>
<feature type="region of interest" description="Disordered" evidence="5">
    <location>
        <begin position="237"/>
        <end position="258"/>
    </location>
</feature>
<evidence type="ECO:0000256" key="3">
    <source>
        <dbReference type="ARBA" id="ARBA00022989"/>
    </source>
</evidence>
<accession>A0ABD3FKP0</accession>
<sequence>MLIVSETLPVRTRKVKTRWTVENPFSSISILFRSKLFIELTSAILIARCWRCLIVLTSFVSEGIFQIQSFYLDTVVGFDVADFGRLMLLNGVLAIVGQGILLDPLVKHVNEKGVIVLALIGCFLKTFGIVCTAFYPHKWLVYVLCVPECVSELSFPAISALRSINSSEEEQGRLQGAIYAARSGFAATGPVVFSLLYTAMTKRSAWSHAYPFVLASCCYLVSTALAISLSVHQRGSSGEVASSSSTNLDSDEETCDNREFGTEDDFIDLITPASRAIEDEQSLTEPLREPDLRHATAPMCK</sequence>
<dbReference type="Pfam" id="PF07690">
    <property type="entry name" value="MFS_1"/>
    <property type="match status" value="1"/>
</dbReference>
<protein>
    <recommendedName>
        <fullName evidence="9">Major facilitator superfamily (MFS) profile domain-containing protein</fullName>
    </recommendedName>
</protein>
<evidence type="ECO:0000256" key="1">
    <source>
        <dbReference type="ARBA" id="ARBA00004141"/>
    </source>
</evidence>
<evidence type="ECO:0000256" key="5">
    <source>
        <dbReference type="SAM" id="MobiDB-lite"/>
    </source>
</evidence>
<feature type="transmembrane region" description="Helical" evidence="6">
    <location>
        <begin position="209"/>
        <end position="229"/>
    </location>
</feature>
<organism evidence="7 8">
    <name type="scientific">Phytophthora oleae</name>
    <dbReference type="NCBI Taxonomy" id="2107226"/>
    <lineage>
        <taxon>Eukaryota</taxon>
        <taxon>Sar</taxon>
        <taxon>Stramenopiles</taxon>
        <taxon>Oomycota</taxon>
        <taxon>Peronosporomycetes</taxon>
        <taxon>Peronosporales</taxon>
        <taxon>Peronosporaceae</taxon>
        <taxon>Phytophthora</taxon>
    </lineage>
</organism>
<evidence type="ECO:0008006" key="9">
    <source>
        <dbReference type="Google" id="ProtNLM"/>
    </source>
</evidence>
<dbReference type="Gene3D" id="1.20.1250.20">
    <property type="entry name" value="MFS general substrate transporter like domains"/>
    <property type="match status" value="1"/>
</dbReference>
<dbReference type="EMBL" id="JBIMZQ010000014">
    <property type="protein sequence ID" value="KAL3667328.1"/>
    <property type="molecule type" value="Genomic_DNA"/>
</dbReference>
<feature type="transmembrane region" description="Helical" evidence="6">
    <location>
        <begin position="114"/>
        <end position="135"/>
    </location>
</feature>
<keyword evidence="3 6" id="KW-1133">Transmembrane helix</keyword>
<feature type="transmembrane region" description="Helical" evidence="6">
    <location>
        <begin position="83"/>
        <end position="102"/>
    </location>
</feature>
<proteinExistence type="predicted"/>
<evidence type="ECO:0000256" key="6">
    <source>
        <dbReference type="SAM" id="Phobius"/>
    </source>
</evidence>
<keyword evidence="2 6" id="KW-0812">Transmembrane</keyword>
<feature type="transmembrane region" description="Helical" evidence="6">
    <location>
        <begin position="176"/>
        <end position="197"/>
    </location>
</feature>
<reference evidence="7 8" key="1">
    <citation type="submission" date="2024-09" db="EMBL/GenBank/DDBJ databases">
        <title>Genome sequencing and assembly of Phytophthora oleae, isolate VK10A, causative agent of rot of olive drupes.</title>
        <authorList>
            <person name="Conti Taguali S."/>
            <person name="Riolo M."/>
            <person name="La Spada F."/>
            <person name="Cacciola S.O."/>
            <person name="Dionisio G."/>
        </authorList>
    </citation>
    <scope>NUCLEOTIDE SEQUENCE [LARGE SCALE GENOMIC DNA]</scope>
    <source>
        <strain evidence="7 8">VK10A</strain>
    </source>
</reference>
<keyword evidence="8" id="KW-1185">Reference proteome</keyword>
<name>A0ABD3FKP0_9STRA</name>
<comment type="caution">
    <text evidence="7">The sequence shown here is derived from an EMBL/GenBank/DDBJ whole genome shotgun (WGS) entry which is preliminary data.</text>
</comment>
<feature type="region of interest" description="Disordered" evidence="5">
    <location>
        <begin position="278"/>
        <end position="301"/>
    </location>
</feature>
<dbReference type="InterPro" id="IPR011701">
    <property type="entry name" value="MFS"/>
</dbReference>
<dbReference type="AlphaFoldDB" id="A0ABD3FKP0"/>
<dbReference type="GO" id="GO:0016020">
    <property type="term" value="C:membrane"/>
    <property type="evidence" value="ECO:0007669"/>
    <property type="project" value="UniProtKB-SubCell"/>
</dbReference>
<dbReference type="Proteomes" id="UP001632037">
    <property type="component" value="Unassembled WGS sequence"/>
</dbReference>
<dbReference type="PANTHER" id="PTHR23507:SF1">
    <property type="entry name" value="FI18259P1-RELATED"/>
    <property type="match status" value="1"/>
</dbReference>
<keyword evidence="4 6" id="KW-0472">Membrane</keyword>
<gene>
    <name evidence="7" type="ORF">V7S43_007556</name>
</gene>
<dbReference type="SUPFAM" id="SSF103473">
    <property type="entry name" value="MFS general substrate transporter"/>
    <property type="match status" value="1"/>
</dbReference>
<comment type="subcellular location">
    <subcellularLocation>
        <location evidence="1">Membrane</location>
        <topology evidence="1">Multi-pass membrane protein</topology>
    </subcellularLocation>
</comment>